<gene>
    <name evidence="1" type="ORF">RDWZM_004934</name>
</gene>
<name>A0A9Q0M7R3_BLOTA</name>
<dbReference type="AlphaFoldDB" id="A0A9Q0M7R3"/>
<evidence type="ECO:0000313" key="1">
    <source>
        <dbReference type="EMBL" id="KAJ6219122.1"/>
    </source>
</evidence>
<sequence>MSLVSAAINDNQQVNEYDLLKDFKHFIEHFGHDAIRFLKCMGPSFVKHCSKDVLECMTSQTIIGCIGAIKCEGHDAIECIHHLKEDTTF</sequence>
<comment type="caution">
    <text evidence="1">The sequence shown here is derived from an EMBL/GenBank/DDBJ whole genome shotgun (WGS) entry which is preliminary data.</text>
</comment>
<proteinExistence type="predicted"/>
<protein>
    <submittedName>
        <fullName evidence="1">Uncharacterized protein</fullName>
    </submittedName>
</protein>
<accession>A0A9Q0M7R3</accession>
<dbReference type="Proteomes" id="UP001142055">
    <property type="component" value="Chromosome 2"/>
</dbReference>
<evidence type="ECO:0000313" key="2">
    <source>
        <dbReference type="Proteomes" id="UP001142055"/>
    </source>
</evidence>
<reference evidence="1" key="1">
    <citation type="submission" date="2022-12" db="EMBL/GenBank/DDBJ databases">
        <title>Genome assemblies of Blomia tropicalis.</title>
        <authorList>
            <person name="Cui Y."/>
        </authorList>
    </citation>
    <scope>NUCLEOTIDE SEQUENCE</scope>
    <source>
        <tissue evidence="1">Adult mites</tissue>
    </source>
</reference>
<organism evidence="1 2">
    <name type="scientific">Blomia tropicalis</name>
    <name type="common">Mite</name>
    <dbReference type="NCBI Taxonomy" id="40697"/>
    <lineage>
        <taxon>Eukaryota</taxon>
        <taxon>Metazoa</taxon>
        <taxon>Ecdysozoa</taxon>
        <taxon>Arthropoda</taxon>
        <taxon>Chelicerata</taxon>
        <taxon>Arachnida</taxon>
        <taxon>Acari</taxon>
        <taxon>Acariformes</taxon>
        <taxon>Sarcoptiformes</taxon>
        <taxon>Astigmata</taxon>
        <taxon>Glycyphagoidea</taxon>
        <taxon>Echimyopodidae</taxon>
        <taxon>Blomia</taxon>
    </lineage>
</organism>
<dbReference type="EMBL" id="JAPWDV010000002">
    <property type="protein sequence ID" value="KAJ6219122.1"/>
    <property type="molecule type" value="Genomic_DNA"/>
</dbReference>
<keyword evidence="2" id="KW-1185">Reference proteome</keyword>